<evidence type="ECO:0000256" key="1">
    <source>
        <dbReference type="ARBA" id="ARBA00005228"/>
    </source>
</evidence>
<feature type="compositionally biased region" description="Low complexity" evidence="7">
    <location>
        <begin position="778"/>
        <end position="791"/>
    </location>
</feature>
<name>A0AAD3HP42_9CHLO</name>
<dbReference type="Proteomes" id="UP001054857">
    <property type="component" value="Unassembled WGS sequence"/>
</dbReference>
<evidence type="ECO:0000256" key="4">
    <source>
        <dbReference type="ARBA" id="ARBA00022825"/>
    </source>
</evidence>
<dbReference type="InterPro" id="IPR029058">
    <property type="entry name" value="AB_hydrolase_fold"/>
</dbReference>
<dbReference type="Gene3D" id="3.40.50.1820">
    <property type="entry name" value="alpha/beta hydrolase"/>
    <property type="match status" value="1"/>
</dbReference>
<dbReference type="Pfam" id="PF02897">
    <property type="entry name" value="Peptidase_S9_N"/>
    <property type="match status" value="1"/>
</dbReference>
<evidence type="ECO:0000256" key="2">
    <source>
        <dbReference type="ARBA" id="ARBA00022670"/>
    </source>
</evidence>
<dbReference type="PRINTS" id="PR00862">
    <property type="entry name" value="PROLIGOPTASE"/>
</dbReference>
<dbReference type="PANTHER" id="PTHR11757">
    <property type="entry name" value="PROTEASE FAMILY S9A OLIGOPEPTIDASE"/>
    <property type="match status" value="1"/>
</dbReference>
<dbReference type="PANTHER" id="PTHR11757:SF19">
    <property type="entry name" value="PROLYL ENDOPEPTIDASE-LIKE"/>
    <property type="match status" value="1"/>
</dbReference>
<feature type="non-terminal residue" evidence="10">
    <location>
        <position position="835"/>
    </location>
</feature>
<feature type="domain" description="Peptidase S9A N-terminal" evidence="9">
    <location>
        <begin position="113"/>
        <end position="529"/>
    </location>
</feature>
<organism evidence="10 11">
    <name type="scientific">Astrephomene gubernaculifera</name>
    <dbReference type="NCBI Taxonomy" id="47775"/>
    <lineage>
        <taxon>Eukaryota</taxon>
        <taxon>Viridiplantae</taxon>
        <taxon>Chlorophyta</taxon>
        <taxon>core chlorophytes</taxon>
        <taxon>Chlorophyceae</taxon>
        <taxon>CS clade</taxon>
        <taxon>Chlamydomonadales</taxon>
        <taxon>Astrephomenaceae</taxon>
        <taxon>Astrephomene</taxon>
    </lineage>
</organism>
<evidence type="ECO:0000256" key="7">
    <source>
        <dbReference type="SAM" id="MobiDB-lite"/>
    </source>
</evidence>
<dbReference type="SUPFAM" id="SSF53474">
    <property type="entry name" value="alpha/beta-Hydrolases"/>
    <property type="match status" value="1"/>
</dbReference>
<dbReference type="InterPro" id="IPR001375">
    <property type="entry name" value="Peptidase_S9_cat"/>
</dbReference>
<evidence type="ECO:0000313" key="11">
    <source>
        <dbReference type="Proteomes" id="UP001054857"/>
    </source>
</evidence>
<dbReference type="EC" id="3.4.21.-" evidence="6"/>
<feature type="domain" description="Peptidase S9 prolyl oligopeptidase catalytic" evidence="8">
    <location>
        <begin position="591"/>
        <end position="767"/>
    </location>
</feature>
<sequence length="835" mass="91939">MRASRNLLPITAAAAASAVVGLVLGRKTSGVNVRRYLNGNHTWLSRQERQLVTALIQAGQGHLFRSWPPPGVRDAEKRRLLAAAAAALGQAASAVEAERLAVLSPPVAAPRPKLLEAHGDTREDTYYWLRDDSRSAPAVLSHLAAENEYTRAVLADTEALQGALYEEMRGRIQEDDTQVPARIHGYFYYTRQAAGQQYGIHCRRRVPAGMREAGPGEADELDESEPEEILLDENARKSSLAADYYSVGNCDTSPDQRLYAWSEDTVGGEKYTIHVKDLSTGASVSRPIPGTSGDFEWAADNATLFYVVKDHLDRPYKVLRHRLGCPSPDVVVFEESDEAFYVGLSKGRSERLIYIHSGSAVTSETRYLPADQPEGEWRVVLPRVQDTEYSVSDRGPWLYLTLRDSQRPNSELLVAPIEHPEQAEVLIPHRRDVKLCGAAVGRDFMVVSERSGGLERARVYRLPGGVEERPVGQLGAGEEITFDEPAYSLSAYLTGDFDSPLLRMSYTSLTTPSTVIDLHMGTGKRCVKKVAPVLGGFDRSRYVTERRWATAADGVKVPISLVYRKGLAKLDGSDPLLLDGYGSYEIPNDPYFSSSRLSLLDRGFIFAIAHVRGGGEMGRYWYEDGKLLRKANTFTDFIAAAGHLVGEARLVTPQRLVIQGRSAGGLLMGAVVNMRPDLFHAAIIGVGFVDSLTTMMDDTIPLTIIEREEWGDPCSDPAVYTYMKSYSPVDNVRPQKYPHVLATAGLHDPRVGYWEAAKLIARLREAATNNKEDKTGGSSSSKDNSSKDNSSPVCPHLLLLKTDMGAGHFSVTGRFERLKEVSLEYAFLLKALGMT</sequence>
<dbReference type="SUPFAM" id="SSF50993">
    <property type="entry name" value="Peptidase/esterase 'gauge' domain"/>
    <property type="match status" value="1"/>
</dbReference>
<evidence type="ECO:0000256" key="5">
    <source>
        <dbReference type="ARBA" id="ARBA00045448"/>
    </source>
</evidence>
<dbReference type="InterPro" id="IPR023302">
    <property type="entry name" value="Pept_S9A_N"/>
</dbReference>
<keyword evidence="4 6" id="KW-0720">Serine protease</keyword>
<keyword evidence="11" id="KW-1185">Reference proteome</keyword>
<dbReference type="GO" id="GO:0004252">
    <property type="term" value="F:serine-type endopeptidase activity"/>
    <property type="evidence" value="ECO:0007669"/>
    <property type="project" value="UniProtKB-UniRule"/>
</dbReference>
<dbReference type="EMBL" id="BMAR01000024">
    <property type="protein sequence ID" value="GFR48589.1"/>
    <property type="molecule type" value="Genomic_DNA"/>
</dbReference>
<dbReference type="AlphaFoldDB" id="A0AAD3HP42"/>
<evidence type="ECO:0000259" key="8">
    <source>
        <dbReference type="Pfam" id="PF00326"/>
    </source>
</evidence>
<dbReference type="Pfam" id="PF00326">
    <property type="entry name" value="Peptidase_S9"/>
    <property type="match status" value="1"/>
</dbReference>
<reference evidence="10 11" key="1">
    <citation type="journal article" date="2021" name="Sci. Rep.">
        <title>Genome sequencing of the multicellular alga Astrephomene provides insights into convergent evolution of germ-soma differentiation.</title>
        <authorList>
            <person name="Yamashita S."/>
            <person name="Yamamoto K."/>
            <person name="Matsuzaki R."/>
            <person name="Suzuki S."/>
            <person name="Yamaguchi H."/>
            <person name="Hirooka S."/>
            <person name="Minakuchi Y."/>
            <person name="Miyagishima S."/>
            <person name="Kawachi M."/>
            <person name="Toyoda A."/>
            <person name="Nozaki H."/>
        </authorList>
    </citation>
    <scope>NUCLEOTIDE SEQUENCE [LARGE SCALE GENOMIC DNA]</scope>
    <source>
        <strain evidence="10 11">NIES-4017</strain>
    </source>
</reference>
<evidence type="ECO:0000256" key="3">
    <source>
        <dbReference type="ARBA" id="ARBA00022801"/>
    </source>
</evidence>
<dbReference type="InterPro" id="IPR051543">
    <property type="entry name" value="Serine_Peptidase_S9A"/>
</dbReference>
<dbReference type="Gene3D" id="2.130.10.120">
    <property type="entry name" value="Prolyl oligopeptidase, N-terminal domain"/>
    <property type="match status" value="1"/>
</dbReference>
<accession>A0AAD3HP42</accession>
<proteinExistence type="inferred from homology"/>
<keyword evidence="2 6" id="KW-0645">Protease</keyword>
<evidence type="ECO:0000259" key="9">
    <source>
        <dbReference type="Pfam" id="PF02897"/>
    </source>
</evidence>
<comment type="function">
    <text evidence="5">Serine peptidase whose precise substrate specificity remains unclear. Does not cleave peptides after a arginine or lysine residue. Regulates trans-Golgi network morphology and sorting by regulating the membrane binding of the AP-1 complex. May play a role in the regulation of synaptic vesicle exocytosis.</text>
</comment>
<protein>
    <recommendedName>
        <fullName evidence="6">Prolyl endopeptidase</fullName>
        <ecNumber evidence="6">3.4.21.-</ecNumber>
    </recommendedName>
</protein>
<feature type="region of interest" description="Disordered" evidence="7">
    <location>
        <begin position="768"/>
        <end position="791"/>
    </location>
</feature>
<dbReference type="GO" id="GO:0006508">
    <property type="term" value="P:proteolysis"/>
    <property type="evidence" value="ECO:0007669"/>
    <property type="project" value="UniProtKB-KW"/>
</dbReference>
<gene>
    <name evidence="10" type="ORF">Agub_g10492</name>
</gene>
<comment type="similarity">
    <text evidence="1 6">Belongs to the peptidase S9A family.</text>
</comment>
<evidence type="ECO:0000313" key="10">
    <source>
        <dbReference type="EMBL" id="GFR48589.1"/>
    </source>
</evidence>
<dbReference type="InterPro" id="IPR002470">
    <property type="entry name" value="Peptidase_S9A"/>
</dbReference>
<comment type="caution">
    <text evidence="10">The sequence shown here is derived from an EMBL/GenBank/DDBJ whole genome shotgun (WGS) entry which is preliminary data.</text>
</comment>
<evidence type="ECO:0000256" key="6">
    <source>
        <dbReference type="RuleBase" id="RU368024"/>
    </source>
</evidence>
<keyword evidence="3 6" id="KW-0378">Hydrolase</keyword>